<gene>
    <name evidence="3" type="ORF">GCM10022276_19300</name>
</gene>
<comment type="caution">
    <text evidence="3">The sequence shown here is derived from an EMBL/GenBank/DDBJ whole genome shotgun (WGS) entry which is preliminary data.</text>
</comment>
<dbReference type="SUPFAM" id="SSF63829">
    <property type="entry name" value="Calcium-dependent phosphotriesterase"/>
    <property type="match status" value="1"/>
</dbReference>
<keyword evidence="4" id="KW-1185">Reference proteome</keyword>
<evidence type="ECO:0000259" key="2">
    <source>
        <dbReference type="Pfam" id="PF08450"/>
    </source>
</evidence>
<dbReference type="InterPro" id="IPR005511">
    <property type="entry name" value="SMP-30"/>
</dbReference>
<feature type="domain" description="SMP-30/Gluconolactonase/LRE-like region" evidence="2">
    <location>
        <begin position="17"/>
        <end position="257"/>
    </location>
</feature>
<name>A0ABP7LEY5_9SPHN</name>
<dbReference type="PRINTS" id="PR01790">
    <property type="entry name" value="SMP30FAMILY"/>
</dbReference>
<sequence length="291" mass="31599">MPVDSNVKCVADVHALLGEGPVWVAREEALYWLDIKGRKIFRLADDGTLGHWPTSRRVGSLAPRKNGAFIAGTEDGVAIIDPASDRFYLIANPEEHLPGNRFNDGKLDRRGRFWAGTMDDSEREAAGTLYCIDVDQSCVAIDTGYKVTNGPAFSPAGDIMYHNDSAAQVTYAFDIGPDGKAGARRTFLQFGGGDGFPDGMTVDSEGCLWIAFWDGWCVRRYSPAGEWLQTVEMPVARPTSCTFGGRDLERLYITSASIGLDESAREMQPNAGGLFIFSPGVRGLADVPYAG</sequence>
<accession>A0ABP7LEY5</accession>
<evidence type="ECO:0000313" key="3">
    <source>
        <dbReference type="EMBL" id="GAA3900639.1"/>
    </source>
</evidence>
<protein>
    <recommendedName>
        <fullName evidence="2">SMP-30/Gluconolactonase/LRE-like region domain-containing protein</fullName>
    </recommendedName>
</protein>
<dbReference type="PANTHER" id="PTHR10907:SF47">
    <property type="entry name" value="REGUCALCIN"/>
    <property type="match status" value="1"/>
</dbReference>
<dbReference type="InterPro" id="IPR013658">
    <property type="entry name" value="SGL"/>
</dbReference>
<dbReference type="Pfam" id="PF08450">
    <property type="entry name" value="SGL"/>
    <property type="match status" value="1"/>
</dbReference>
<organism evidence="3 4">
    <name type="scientific">Sphingomonas limnosediminicola</name>
    <dbReference type="NCBI Taxonomy" id="940133"/>
    <lineage>
        <taxon>Bacteria</taxon>
        <taxon>Pseudomonadati</taxon>
        <taxon>Pseudomonadota</taxon>
        <taxon>Alphaproteobacteria</taxon>
        <taxon>Sphingomonadales</taxon>
        <taxon>Sphingomonadaceae</taxon>
        <taxon>Sphingomonas</taxon>
    </lineage>
</organism>
<dbReference type="EMBL" id="BAABBM010000001">
    <property type="protein sequence ID" value="GAA3900639.1"/>
    <property type="molecule type" value="Genomic_DNA"/>
</dbReference>
<dbReference type="PANTHER" id="PTHR10907">
    <property type="entry name" value="REGUCALCIN"/>
    <property type="match status" value="1"/>
</dbReference>
<evidence type="ECO:0000313" key="4">
    <source>
        <dbReference type="Proteomes" id="UP001500827"/>
    </source>
</evidence>
<dbReference type="Gene3D" id="2.120.10.30">
    <property type="entry name" value="TolB, C-terminal domain"/>
    <property type="match status" value="1"/>
</dbReference>
<comment type="similarity">
    <text evidence="1">Belongs to the SMP-30/CGR1 family.</text>
</comment>
<proteinExistence type="inferred from homology"/>
<evidence type="ECO:0000256" key="1">
    <source>
        <dbReference type="ARBA" id="ARBA00008853"/>
    </source>
</evidence>
<reference evidence="4" key="1">
    <citation type="journal article" date="2019" name="Int. J. Syst. Evol. Microbiol.">
        <title>The Global Catalogue of Microorganisms (GCM) 10K type strain sequencing project: providing services to taxonomists for standard genome sequencing and annotation.</title>
        <authorList>
            <consortium name="The Broad Institute Genomics Platform"/>
            <consortium name="The Broad Institute Genome Sequencing Center for Infectious Disease"/>
            <person name="Wu L."/>
            <person name="Ma J."/>
        </authorList>
    </citation>
    <scope>NUCLEOTIDE SEQUENCE [LARGE SCALE GENOMIC DNA]</scope>
    <source>
        <strain evidence="4">JCM 17543</strain>
    </source>
</reference>
<dbReference type="InterPro" id="IPR011042">
    <property type="entry name" value="6-blade_b-propeller_TolB-like"/>
</dbReference>
<dbReference type="Proteomes" id="UP001500827">
    <property type="component" value="Unassembled WGS sequence"/>
</dbReference>